<feature type="region of interest" description="Disordered" evidence="1">
    <location>
        <begin position="78"/>
        <end position="301"/>
    </location>
</feature>
<evidence type="ECO:0000313" key="3">
    <source>
        <dbReference type="Proteomes" id="UP000749559"/>
    </source>
</evidence>
<feature type="region of interest" description="Disordered" evidence="1">
    <location>
        <begin position="485"/>
        <end position="504"/>
    </location>
</feature>
<feature type="compositionally biased region" description="Polar residues" evidence="1">
    <location>
        <begin position="488"/>
        <end position="504"/>
    </location>
</feature>
<dbReference type="Proteomes" id="UP000749559">
    <property type="component" value="Unassembled WGS sequence"/>
</dbReference>
<evidence type="ECO:0000313" key="2">
    <source>
        <dbReference type="EMBL" id="CAH1797270.1"/>
    </source>
</evidence>
<proteinExistence type="predicted"/>
<dbReference type="OrthoDB" id="206969at2759"/>
<dbReference type="PANTHER" id="PTHR13621:SF2">
    <property type="entry name" value="PROLINE-RICH PROTEIN PRCC"/>
    <property type="match status" value="1"/>
</dbReference>
<sequence>MSLVAYDSSGDSGSSDEDESPHDGAVEKNVNGKSRPTAASANDIVDLPDARVQTVTDIEDKQETVIYDEDIWEPVIQDTTRSSGLNLPAPKVADKPASSVKDSGNSIESQKGNGLGLPLPQKASKNVTVTEDEGELEDLVKPKPSQLADVPKPPPKKIGKKIQIVIPELPDAGSSDEEDEPEAKKYKPSTKKTGLFALLPDPKHSAFKKETKRPLIPHTLTKKPTETAASKAEAMAKKKAAMLQHAKSKPSVDIPTPIVANVDSDNEEDNDNSGNFFSLGDKPDSATNTESTMPQSSLMSLRGINTVPTIQPMDNDNNEITTQNAEIDTGKITIENDAMNAPLAFKSGAISPGYSSARSYPQQHTGQVDTQYNQQFYNQPYEDMSGDSGATYTPPEDEIRKLTADQEFLKMQGKKQRGEAINIIDINADDHIGEAHIELTKGVSEEQGQSFGKKKQDDGLSGQTKRKHQITWLAAQAKERELELKNSWAANRQTKRQTQSKYGF</sequence>
<dbReference type="AlphaFoldDB" id="A0A8J1XUF4"/>
<keyword evidence="3" id="KW-1185">Reference proteome</keyword>
<feature type="compositionally biased region" description="Polar residues" evidence="1">
    <location>
        <begin position="31"/>
        <end position="40"/>
    </location>
</feature>
<dbReference type="InterPro" id="IPR018800">
    <property type="entry name" value="PRCC"/>
</dbReference>
<dbReference type="EMBL" id="CAIIXF020000010">
    <property type="protein sequence ID" value="CAH1797270.1"/>
    <property type="molecule type" value="Genomic_DNA"/>
</dbReference>
<gene>
    <name evidence="2" type="ORF">OFUS_LOCUS21590</name>
</gene>
<reference evidence="2" key="1">
    <citation type="submission" date="2022-03" db="EMBL/GenBank/DDBJ databases">
        <authorList>
            <person name="Martin C."/>
        </authorList>
    </citation>
    <scope>NUCLEOTIDE SEQUENCE</scope>
</reference>
<evidence type="ECO:0000256" key="1">
    <source>
        <dbReference type="SAM" id="MobiDB-lite"/>
    </source>
</evidence>
<organism evidence="2 3">
    <name type="scientific">Owenia fusiformis</name>
    <name type="common">Polychaete worm</name>
    <dbReference type="NCBI Taxonomy" id="6347"/>
    <lineage>
        <taxon>Eukaryota</taxon>
        <taxon>Metazoa</taxon>
        <taxon>Spiralia</taxon>
        <taxon>Lophotrochozoa</taxon>
        <taxon>Annelida</taxon>
        <taxon>Polychaeta</taxon>
        <taxon>Sedentaria</taxon>
        <taxon>Canalipalpata</taxon>
        <taxon>Sabellida</taxon>
        <taxon>Oweniida</taxon>
        <taxon>Oweniidae</taxon>
        <taxon>Owenia</taxon>
    </lineage>
</organism>
<feature type="compositionally biased region" description="Basic and acidic residues" evidence="1">
    <location>
        <begin position="201"/>
        <end position="213"/>
    </location>
</feature>
<feature type="compositionally biased region" description="Polar residues" evidence="1">
    <location>
        <begin position="285"/>
        <end position="299"/>
    </location>
</feature>
<feature type="compositionally biased region" description="Polar residues" evidence="1">
    <location>
        <begin position="100"/>
        <end position="112"/>
    </location>
</feature>
<dbReference type="PANTHER" id="PTHR13621">
    <property type="entry name" value="PROLINE-RICH PROTEIN PRCC"/>
    <property type="match status" value="1"/>
</dbReference>
<feature type="region of interest" description="Disordered" evidence="1">
    <location>
        <begin position="440"/>
        <end position="468"/>
    </location>
</feature>
<dbReference type="GO" id="GO:0005634">
    <property type="term" value="C:nucleus"/>
    <property type="evidence" value="ECO:0007669"/>
    <property type="project" value="TreeGrafter"/>
</dbReference>
<name>A0A8J1XUF4_OWEFU</name>
<feature type="region of interest" description="Disordered" evidence="1">
    <location>
        <begin position="1"/>
        <end position="49"/>
    </location>
</feature>
<accession>A0A8J1XUF4</accession>
<comment type="caution">
    <text evidence="2">The sequence shown here is derived from an EMBL/GenBank/DDBJ whole genome shotgun (WGS) entry which is preliminary data.</text>
</comment>
<dbReference type="Pfam" id="PF10253">
    <property type="entry name" value="PRCC"/>
    <property type="match status" value="1"/>
</dbReference>
<protein>
    <submittedName>
        <fullName evidence="2">Uncharacterized protein</fullName>
    </submittedName>
</protein>